<keyword evidence="2" id="KW-1185">Reference proteome</keyword>
<reference evidence="1 2" key="1">
    <citation type="submission" date="2016-06" db="EMBL/GenBank/DDBJ databases">
        <title>Four novel species of enterococci isolated from chicken manure.</title>
        <authorList>
            <person name="Van Tyne D."/>
        </authorList>
    </citation>
    <scope>NUCLEOTIDE SEQUENCE [LARGE SCALE GENOMIC DNA]</scope>
    <source>
        <strain evidence="1 2">CU12B</strain>
    </source>
</reference>
<accession>A0ABQ6Z1J7</accession>
<name>A0ABQ6Z1J7_9ENTE</name>
<comment type="caution">
    <text evidence="1">The sequence shown here is derived from an EMBL/GenBank/DDBJ whole genome shotgun (WGS) entry which is preliminary data.</text>
</comment>
<organism evidence="1 2">
    <name type="scientific">Candidatus Enterococcus willemsii</name>
    <dbReference type="NCBI Taxonomy" id="1857215"/>
    <lineage>
        <taxon>Bacteria</taxon>
        <taxon>Bacillati</taxon>
        <taxon>Bacillota</taxon>
        <taxon>Bacilli</taxon>
        <taxon>Lactobacillales</taxon>
        <taxon>Enterococcaceae</taxon>
        <taxon>Enterococcus</taxon>
    </lineage>
</organism>
<proteinExistence type="predicted"/>
<sequence>MKRLHLTFMNGEAKKHKLVPKVADENLTKEQVQQAMQDITALNMFEKEQVALYQEAIGAKYVETIETILF</sequence>
<dbReference type="InterPro" id="IPR021321">
    <property type="entry name" value="DUF2922"/>
</dbReference>
<dbReference type="RefSeq" id="WP_161901301.1">
    <property type="nucleotide sequence ID" value="NZ_MAEL01000017.1"/>
</dbReference>
<protein>
    <recommendedName>
        <fullName evidence="3">DUF2922 domain-containing protein</fullName>
    </recommendedName>
</protein>
<dbReference type="EMBL" id="MAEL01000017">
    <property type="protein sequence ID" value="KAF1305343.1"/>
    <property type="molecule type" value="Genomic_DNA"/>
</dbReference>
<evidence type="ECO:0000313" key="2">
    <source>
        <dbReference type="Proteomes" id="UP000782705"/>
    </source>
</evidence>
<gene>
    <name evidence="1" type="ORF">BAU17_13250</name>
</gene>
<dbReference type="Pfam" id="PF11148">
    <property type="entry name" value="DUF2922"/>
    <property type="match status" value="1"/>
</dbReference>
<evidence type="ECO:0000313" key="1">
    <source>
        <dbReference type="EMBL" id="KAF1305343.1"/>
    </source>
</evidence>
<evidence type="ECO:0008006" key="3">
    <source>
        <dbReference type="Google" id="ProtNLM"/>
    </source>
</evidence>
<dbReference type="Proteomes" id="UP000782705">
    <property type="component" value="Unassembled WGS sequence"/>
</dbReference>